<keyword evidence="1" id="KW-0175">Coiled coil</keyword>
<keyword evidence="3" id="KW-1185">Reference proteome</keyword>
<evidence type="ECO:0000256" key="1">
    <source>
        <dbReference type="SAM" id="Coils"/>
    </source>
</evidence>
<comment type="caution">
    <text evidence="2">The sequence shown here is derived from an EMBL/GenBank/DDBJ whole genome shotgun (WGS) entry which is preliminary data.</text>
</comment>
<feature type="coiled-coil region" evidence="1">
    <location>
        <begin position="28"/>
        <end position="76"/>
    </location>
</feature>
<dbReference type="RefSeq" id="WP_263061684.1">
    <property type="nucleotide sequence ID" value="NZ_JAOUSE010000025.1"/>
</dbReference>
<protein>
    <submittedName>
        <fullName evidence="2">Uncharacterized protein</fullName>
    </submittedName>
</protein>
<organism evidence="2 3">
    <name type="scientific">Pallidibacillus thermolactis</name>
    <dbReference type="NCBI Taxonomy" id="251051"/>
    <lineage>
        <taxon>Bacteria</taxon>
        <taxon>Bacillati</taxon>
        <taxon>Bacillota</taxon>
        <taxon>Bacilli</taxon>
        <taxon>Bacillales</taxon>
        <taxon>Bacillaceae</taxon>
        <taxon>Pallidibacillus</taxon>
    </lineage>
</organism>
<proteinExistence type="predicted"/>
<dbReference type="Proteomes" id="UP001208656">
    <property type="component" value="Unassembled WGS sequence"/>
</dbReference>
<dbReference type="EMBL" id="JAOUSE010000025">
    <property type="protein sequence ID" value="MCU9594615.1"/>
    <property type="molecule type" value="Genomic_DNA"/>
</dbReference>
<gene>
    <name evidence="2" type="ORF">OEV82_09115</name>
</gene>
<evidence type="ECO:0000313" key="2">
    <source>
        <dbReference type="EMBL" id="MCU9594615.1"/>
    </source>
</evidence>
<reference evidence="2 3" key="1">
    <citation type="submission" date="2022-10" db="EMBL/GenBank/DDBJ databases">
        <title>Description of Fervidibacillus gen. nov. in the family Fervidibacillaceae fam. nov. with two species, Fervidibacillus albus sp. nov., and Fervidibacillus halotolerans sp. nov., isolated from tidal flat sediments.</title>
        <authorList>
            <person name="Kwon K.K."/>
            <person name="Yang S.-H."/>
        </authorList>
    </citation>
    <scope>NUCLEOTIDE SEQUENCE [LARGE SCALE GENOMIC DNA]</scope>
    <source>
        <strain evidence="2 3">DSM 23332</strain>
    </source>
</reference>
<evidence type="ECO:0000313" key="3">
    <source>
        <dbReference type="Proteomes" id="UP001208656"/>
    </source>
</evidence>
<accession>A0ABT2WG10</accession>
<sequence>MRERLEEIKKELELDWSDISYVVNQDDVKWLINRVEELEKEKDEWKDTAQYYYMTNQELREQNKRYRKAINYIIEKVMLFGTNEEVYEAIQDAIKALEGDND</sequence>
<name>A0ABT2WG10_9BACI</name>